<name>A0A448XKZ9_9PLAT</name>
<reference evidence="1" key="1">
    <citation type="submission" date="2018-11" db="EMBL/GenBank/DDBJ databases">
        <authorList>
            <consortium name="Pathogen Informatics"/>
        </authorList>
    </citation>
    <scope>NUCLEOTIDE SEQUENCE</scope>
</reference>
<protein>
    <submittedName>
        <fullName evidence="1">Uncharacterized protein</fullName>
    </submittedName>
</protein>
<organism evidence="1 2">
    <name type="scientific">Protopolystoma xenopodis</name>
    <dbReference type="NCBI Taxonomy" id="117903"/>
    <lineage>
        <taxon>Eukaryota</taxon>
        <taxon>Metazoa</taxon>
        <taxon>Spiralia</taxon>
        <taxon>Lophotrochozoa</taxon>
        <taxon>Platyhelminthes</taxon>
        <taxon>Monogenea</taxon>
        <taxon>Polyopisthocotylea</taxon>
        <taxon>Polystomatidea</taxon>
        <taxon>Polystomatidae</taxon>
        <taxon>Protopolystoma</taxon>
    </lineage>
</organism>
<gene>
    <name evidence="1" type="ORF">PXEA_LOCUS32509</name>
</gene>
<sequence>MTPRAQPPSPPHHPTCDLGQLTREQALCGIRTARVGQEGSCLFWWNAYSGLRLLRLARQNTRKHYKYSKAHGQGGGHAH</sequence>
<evidence type="ECO:0000313" key="1">
    <source>
        <dbReference type="EMBL" id="VEL39069.1"/>
    </source>
</evidence>
<dbReference type="Proteomes" id="UP000784294">
    <property type="component" value="Unassembled WGS sequence"/>
</dbReference>
<proteinExistence type="predicted"/>
<keyword evidence="2" id="KW-1185">Reference proteome</keyword>
<dbReference type="EMBL" id="CAAALY010259978">
    <property type="protein sequence ID" value="VEL39069.1"/>
    <property type="molecule type" value="Genomic_DNA"/>
</dbReference>
<dbReference type="AlphaFoldDB" id="A0A448XKZ9"/>
<accession>A0A448XKZ9</accession>
<evidence type="ECO:0000313" key="2">
    <source>
        <dbReference type="Proteomes" id="UP000784294"/>
    </source>
</evidence>
<comment type="caution">
    <text evidence="1">The sequence shown here is derived from an EMBL/GenBank/DDBJ whole genome shotgun (WGS) entry which is preliminary data.</text>
</comment>